<dbReference type="RefSeq" id="WP_009496170.1">
    <property type="nucleotide sequence ID" value="NZ_CP009223.1"/>
</dbReference>
<dbReference type="OrthoDB" id="2248290at2"/>
<accession>A0A075U1A0</accession>
<protein>
    <recommendedName>
        <fullName evidence="3">Exonuclease SbcC</fullName>
    </recommendedName>
</protein>
<evidence type="ECO:0000313" key="1">
    <source>
        <dbReference type="EMBL" id="AIM63306.1"/>
    </source>
</evidence>
<evidence type="ECO:0000313" key="2">
    <source>
        <dbReference type="Proteomes" id="UP000029079"/>
    </source>
</evidence>
<dbReference type="Proteomes" id="UP000029079">
    <property type="component" value="Chromosome"/>
</dbReference>
<organism evidence="1 2">
    <name type="scientific">Weissella ceti</name>
    <dbReference type="NCBI Taxonomy" id="759620"/>
    <lineage>
        <taxon>Bacteria</taxon>
        <taxon>Bacillati</taxon>
        <taxon>Bacillota</taxon>
        <taxon>Bacilli</taxon>
        <taxon>Lactobacillales</taxon>
        <taxon>Lactobacillaceae</taxon>
        <taxon>Weissella</taxon>
    </lineage>
</organism>
<dbReference type="KEGG" id="wce:WS08_0989"/>
<dbReference type="EMBL" id="CP009223">
    <property type="protein sequence ID" value="AIM63306.1"/>
    <property type="molecule type" value="Genomic_DNA"/>
</dbReference>
<name>A0A075U1A0_9LACO</name>
<reference evidence="2" key="2">
    <citation type="submission" date="2014-08" db="EMBL/GenBank/DDBJ databases">
        <title>Complete genome of Weissella ceti strain WS74 isolated from diseased rainbow trout in Brazil.</title>
        <authorList>
            <person name="Figueiredo H.C.P."/>
            <person name="Leal C.A.G."/>
            <person name="Pereira F.L."/>
            <person name="Soares S.C."/>
            <person name="Dorella F.A."/>
            <person name="Carvalho A.F."/>
            <person name="Azevedo V.A.C."/>
        </authorList>
    </citation>
    <scope>NUCLEOTIDE SEQUENCE [LARGE SCALE GENOMIC DNA]</scope>
    <source>
        <strain evidence="2">WS74</strain>
    </source>
</reference>
<dbReference type="AlphaFoldDB" id="A0A075U1A0"/>
<dbReference type="KEGG" id="wct:WS74_1055"/>
<proteinExistence type="predicted"/>
<reference evidence="1 2" key="1">
    <citation type="journal article" date="2014" name="Genome Announc.">
        <title>Complete Genome Sequences of Fish Pathogenic Weissella ceti Strains WS74 and WS105.</title>
        <authorList>
            <person name="Figueiredo H.C."/>
            <person name="Leal C.A."/>
            <person name="Dorella F.A."/>
            <person name="Carvalho A.F."/>
            <person name="Soares S.C."/>
            <person name="Pereira F.L."/>
            <person name="Azevedo V.A."/>
        </authorList>
    </citation>
    <scope>NUCLEOTIDE SEQUENCE [LARGE SCALE GENOMIC DNA]</scope>
    <source>
        <strain evidence="1 2">WS74</strain>
    </source>
</reference>
<dbReference type="PATRIC" id="fig|759620.7.peg.1015"/>
<dbReference type="KEGG" id="wci:WS105_1051"/>
<evidence type="ECO:0008006" key="3">
    <source>
        <dbReference type="Google" id="ProtNLM"/>
    </source>
</evidence>
<gene>
    <name evidence="1" type="ORF">WS74_1055</name>
</gene>
<sequence length="289" mass="33461">MEKIPYLTSEVANNDAIINQKFNTKINYIQAVQAAIAAEDDLKVYELLDQRRFELELNNVEVTEYDADLPWLVNNMHHDMGHYLATKLIAYLSEKFPFFYYEETHLGVFEMYFGNWWGRRRFGILDPLAVNFIFDDEAYGMLSRAVEMAANDERYHAASIEETTKTNEIHQKLLDSQETRNAERRELERKLEDMGEKNGFFLGRGNADEREEVIEELAKLDALDAKADEVPAVIAENNAKILEYSKEDTILLYEQRAIDDTFGDFAQFETAINTLYGDYLKALRSEGGN</sequence>
<dbReference type="STRING" id="759620.WS105_1051"/>
<keyword evidence="2" id="KW-1185">Reference proteome</keyword>